<accession>A0ABS8VRD2</accession>
<gene>
    <name evidence="1" type="ORF">HAX54_040573</name>
</gene>
<protein>
    <submittedName>
        <fullName evidence="1">Uncharacterized protein</fullName>
    </submittedName>
</protein>
<dbReference type="Proteomes" id="UP000823775">
    <property type="component" value="Unassembled WGS sequence"/>
</dbReference>
<feature type="non-terminal residue" evidence="1">
    <location>
        <position position="61"/>
    </location>
</feature>
<evidence type="ECO:0000313" key="1">
    <source>
        <dbReference type="EMBL" id="MCE0482135.1"/>
    </source>
</evidence>
<proteinExistence type="predicted"/>
<reference evidence="1 2" key="1">
    <citation type="journal article" date="2021" name="BMC Genomics">
        <title>Datura genome reveals duplications of psychoactive alkaloid biosynthetic genes and high mutation rate following tissue culture.</title>
        <authorList>
            <person name="Rajewski A."/>
            <person name="Carter-House D."/>
            <person name="Stajich J."/>
            <person name="Litt A."/>
        </authorList>
    </citation>
    <scope>NUCLEOTIDE SEQUENCE [LARGE SCALE GENOMIC DNA]</scope>
    <source>
        <strain evidence="1">AR-01</strain>
    </source>
</reference>
<comment type="caution">
    <text evidence="1">The sequence shown here is derived from an EMBL/GenBank/DDBJ whole genome shotgun (WGS) entry which is preliminary data.</text>
</comment>
<organism evidence="1 2">
    <name type="scientific">Datura stramonium</name>
    <name type="common">Jimsonweed</name>
    <name type="synonym">Common thornapple</name>
    <dbReference type="NCBI Taxonomy" id="4076"/>
    <lineage>
        <taxon>Eukaryota</taxon>
        <taxon>Viridiplantae</taxon>
        <taxon>Streptophyta</taxon>
        <taxon>Embryophyta</taxon>
        <taxon>Tracheophyta</taxon>
        <taxon>Spermatophyta</taxon>
        <taxon>Magnoliopsida</taxon>
        <taxon>eudicotyledons</taxon>
        <taxon>Gunneridae</taxon>
        <taxon>Pentapetalae</taxon>
        <taxon>asterids</taxon>
        <taxon>lamiids</taxon>
        <taxon>Solanales</taxon>
        <taxon>Solanaceae</taxon>
        <taxon>Solanoideae</taxon>
        <taxon>Datureae</taxon>
        <taxon>Datura</taxon>
    </lineage>
</organism>
<feature type="non-terminal residue" evidence="1">
    <location>
        <position position="1"/>
    </location>
</feature>
<evidence type="ECO:0000313" key="2">
    <source>
        <dbReference type="Proteomes" id="UP000823775"/>
    </source>
</evidence>
<keyword evidence="2" id="KW-1185">Reference proteome</keyword>
<sequence length="61" mass="6558">PTKNLDNVELTKAQLTTACDAQQGGRNHPLNVRRASLVEEINLEQVGYAGAIVLSELGRNA</sequence>
<name>A0ABS8VRD2_DATST</name>
<dbReference type="EMBL" id="JACEIK010005744">
    <property type="protein sequence ID" value="MCE0482135.1"/>
    <property type="molecule type" value="Genomic_DNA"/>
</dbReference>